<protein>
    <submittedName>
        <fullName evidence="1">Uncharacterized protein</fullName>
    </submittedName>
</protein>
<evidence type="ECO:0000313" key="2">
    <source>
        <dbReference type="Proteomes" id="UP000184305"/>
    </source>
</evidence>
<organism evidence="1 2">
    <name type="scientific">Phytopseudomonas punonensis</name>
    <dbReference type="NCBI Taxonomy" id="1220495"/>
    <lineage>
        <taxon>Bacteria</taxon>
        <taxon>Pseudomonadati</taxon>
        <taxon>Pseudomonadota</taxon>
        <taxon>Gammaproteobacteria</taxon>
        <taxon>Pseudomonadales</taxon>
        <taxon>Pseudomonadaceae</taxon>
        <taxon>Phytopseudomonas</taxon>
    </lineage>
</organism>
<reference evidence="2" key="1">
    <citation type="submission" date="2016-11" db="EMBL/GenBank/DDBJ databases">
        <authorList>
            <person name="Varghese N."/>
            <person name="Submissions S."/>
        </authorList>
    </citation>
    <scope>NUCLEOTIDE SEQUENCE [LARGE SCALE GENOMIC DNA]</scope>
    <source>
        <strain evidence="2">CECT 8089</strain>
    </source>
</reference>
<proteinExistence type="predicted"/>
<name>A0A1M7JE10_9GAMM</name>
<gene>
    <name evidence="1" type="ORF">SAMN05216288_3808</name>
</gene>
<dbReference type="AlphaFoldDB" id="A0A1M7JE10"/>
<dbReference type="Proteomes" id="UP000184305">
    <property type="component" value="Unassembled WGS sequence"/>
</dbReference>
<dbReference type="EMBL" id="FRBQ01000005">
    <property type="protein sequence ID" value="SHM51093.1"/>
    <property type="molecule type" value="Genomic_DNA"/>
</dbReference>
<accession>A0A1M7JE10</accession>
<evidence type="ECO:0000313" key="1">
    <source>
        <dbReference type="EMBL" id="SHM51093.1"/>
    </source>
</evidence>
<dbReference type="STRING" id="1220495.SAMN05216288_3808"/>
<keyword evidence="2" id="KW-1185">Reference proteome</keyword>
<sequence length="124" mass="14348">MLIRFAVFESDNDSGHSAGALVAAHTLRDEGDLTVSEHRELRIALKWFNENLPVPETLNDIEHRRAISWFKPEAEEAIKKMWLLKNILEQHGIYIKVLRTEEPGTVLHDDSWQVIAKPHKGQRF</sequence>